<feature type="transmembrane region" description="Helical" evidence="2">
    <location>
        <begin position="27"/>
        <end position="49"/>
    </location>
</feature>
<keyword evidence="2" id="KW-0812">Transmembrane</keyword>
<dbReference type="EMBL" id="QKYT01000225">
    <property type="protein sequence ID" value="RIA89309.1"/>
    <property type="molecule type" value="Genomic_DNA"/>
</dbReference>
<feature type="compositionally biased region" description="Basic and acidic residues" evidence="1">
    <location>
        <begin position="148"/>
        <end position="157"/>
    </location>
</feature>
<evidence type="ECO:0000256" key="2">
    <source>
        <dbReference type="SAM" id="Phobius"/>
    </source>
</evidence>
<feature type="region of interest" description="Disordered" evidence="1">
    <location>
        <begin position="89"/>
        <end position="157"/>
    </location>
</feature>
<feature type="compositionally biased region" description="Basic and acidic residues" evidence="1">
    <location>
        <begin position="114"/>
        <end position="136"/>
    </location>
</feature>
<organism evidence="3 4">
    <name type="scientific">Glomus cerebriforme</name>
    <dbReference type="NCBI Taxonomy" id="658196"/>
    <lineage>
        <taxon>Eukaryota</taxon>
        <taxon>Fungi</taxon>
        <taxon>Fungi incertae sedis</taxon>
        <taxon>Mucoromycota</taxon>
        <taxon>Glomeromycotina</taxon>
        <taxon>Glomeromycetes</taxon>
        <taxon>Glomerales</taxon>
        <taxon>Glomeraceae</taxon>
        <taxon>Glomus</taxon>
    </lineage>
</organism>
<accession>A0A397SWE5</accession>
<sequence>MDENKSIIYKLKKDCDKKFKNYGSKKIYFYYLIGFIIFVPSFFIIPLLYLEITFWFNLNTYLSKILWNATLLNYNMIVLKILEDQQSTREITSDNSPNKKDKDENSLDGSNSHSRIDMDQKEKIDPSDDSSDDYKMDNNSYSVNIPDKLPEKDEKDEGIFKNPKDILKIVMRSTSTSDDIITTSTSISTTNYITSANTKTTTTADDISES</sequence>
<protein>
    <submittedName>
        <fullName evidence="3">Uncharacterized protein</fullName>
    </submittedName>
</protein>
<dbReference type="Proteomes" id="UP000265703">
    <property type="component" value="Unassembled WGS sequence"/>
</dbReference>
<gene>
    <name evidence="3" type="ORF">C1645_738752</name>
</gene>
<evidence type="ECO:0000313" key="3">
    <source>
        <dbReference type="EMBL" id="RIA89309.1"/>
    </source>
</evidence>
<dbReference type="AlphaFoldDB" id="A0A397SWE5"/>
<evidence type="ECO:0000256" key="1">
    <source>
        <dbReference type="SAM" id="MobiDB-lite"/>
    </source>
</evidence>
<keyword evidence="4" id="KW-1185">Reference proteome</keyword>
<proteinExistence type="predicted"/>
<keyword evidence="2" id="KW-1133">Transmembrane helix</keyword>
<evidence type="ECO:0000313" key="4">
    <source>
        <dbReference type="Proteomes" id="UP000265703"/>
    </source>
</evidence>
<reference evidence="3 4" key="1">
    <citation type="submission" date="2018-06" db="EMBL/GenBank/DDBJ databases">
        <title>Comparative genomics reveals the genomic features of Rhizophagus irregularis, R. cerebriforme, R. diaphanum and Gigaspora rosea, and their symbiotic lifestyle signature.</title>
        <authorList>
            <person name="Morin E."/>
            <person name="San Clemente H."/>
            <person name="Chen E.C.H."/>
            <person name="De La Providencia I."/>
            <person name="Hainaut M."/>
            <person name="Kuo A."/>
            <person name="Kohler A."/>
            <person name="Murat C."/>
            <person name="Tang N."/>
            <person name="Roy S."/>
            <person name="Loubradou J."/>
            <person name="Henrissat B."/>
            <person name="Grigoriev I.V."/>
            <person name="Corradi N."/>
            <person name="Roux C."/>
            <person name="Martin F.M."/>
        </authorList>
    </citation>
    <scope>NUCLEOTIDE SEQUENCE [LARGE SCALE GENOMIC DNA]</scope>
    <source>
        <strain evidence="3 4">DAOM 227022</strain>
    </source>
</reference>
<keyword evidence="2" id="KW-0472">Membrane</keyword>
<dbReference type="OrthoDB" id="10430017at2759"/>
<comment type="caution">
    <text evidence="3">The sequence shown here is derived from an EMBL/GenBank/DDBJ whole genome shotgun (WGS) entry which is preliminary data.</text>
</comment>
<name>A0A397SWE5_9GLOM</name>